<dbReference type="Proteomes" id="UP000195609">
    <property type="component" value="Chromosome"/>
</dbReference>
<keyword evidence="1" id="KW-0812">Transmembrane</keyword>
<evidence type="ECO:0000313" key="4">
    <source>
        <dbReference type="Proteomes" id="UP000195609"/>
    </source>
</evidence>
<feature type="transmembrane region" description="Helical" evidence="1">
    <location>
        <begin position="20"/>
        <end position="40"/>
    </location>
</feature>
<evidence type="ECO:0000313" key="3">
    <source>
        <dbReference type="EMBL" id="WNX26876.1"/>
    </source>
</evidence>
<dbReference type="EMBL" id="CP136128">
    <property type="protein sequence ID" value="WNX26876.1"/>
    <property type="molecule type" value="Genomic_DNA"/>
</dbReference>
<reference evidence="3 5" key="2">
    <citation type="submission" date="2023-09" db="EMBL/GenBank/DDBJ databases">
        <title>Genomic characteristic of L. casei group strains isolated from clinical sources.</title>
        <authorList>
            <person name="Jarocki P."/>
        </authorList>
    </citation>
    <scope>NUCLEOTIDE SEQUENCE [LARGE SCALE GENOMIC DNA]</scope>
    <source>
        <strain evidence="3 5">LMG 24099</strain>
    </source>
</reference>
<organism evidence="2 4">
    <name type="scientific">Lacticaseibacillus casei</name>
    <name type="common">Lactobacillus casei</name>
    <dbReference type="NCBI Taxonomy" id="1582"/>
    <lineage>
        <taxon>Bacteria</taxon>
        <taxon>Bacillati</taxon>
        <taxon>Bacillota</taxon>
        <taxon>Bacilli</taxon>
        <taxon>Lactobacillales</taxon>
        <taxon>Lactobacillaceae</taxon>
        <taxon>Lacticaseibacillus</taxon>
    </lineage>
</organism>
<name>A0AAN1EZX6_LACCA</name>
<dbReference type="AlphaFoldDB" id="A0AAN1EZX6"/>
<accession>A0AAN1EZX6</accession>
<evidence type="ECO:0000256" key="1">
    <source>
        <dbReference type="SAM" id="Phobius"/>
    </source>
</evidence>
<reference evidence="2 4" key="1">
    <citation type="journal article" date="2017" name="Front. Immunol.">
        <title>Complete Genome Sequence of Lactobacillus casei LC5, a Potential Probiotics for Atopic Dermatitis.</title>
        <authorList>
            <person name="Kang J."/>
            <person name="Chung W.H."/>
            <person name="Lim T.J."/>
            <person name="Whon T.W."/>
            <person name="Lim S."/>
            <person name="Nam Y.D."/>
        </authorList>
    </citation>
    <scope>NUCLEOTIDE SEQUENCE [LARGE SCALE GENOMIC DNA]</scope>
    <source>
        <strain evidence="2 4">LC5</strain>
    </source>
</reference>
<dbReference type="EMBL" id="CP017065">
    <property type="protein sequence ID" value="ARY92235.1"/>
    <property type="molecule type" value="Genomic_DNA"/>
</dbReference>
<sequence>MTSELELAKKSIDKNPYLSWQNISEFVLIVFVLPGIIYCIKQDKSINNYTFHGILIGAFILIVIIVGVCSARRFPGELDKSIDEVTKSLQSRFPIRGQKQIEFLNEIISESENTKGFSKGTITALAWTSTGILAFQSALINYTNNFATQIVAAIGAVSDQNTKIQGVLELKKS</sequence>
<feature type="transmembrane region" description="Helical" evidence="1">
    <location>
        <begin position="49"/>
        <end position="68"/>
    </location>
</feature>
<keyword evidence="1" id="KW-1133">Transmembrane helix</keyword>
<proteinExistence type="predicted"/>
<protein>
    <submittedName>
        <fullName evidence="2">Uncharacterized protein</fullName>
    </submittedName>
</protein>
<keyword evidence="5" id="KW-1185">Reference proteome</keyword>
<dbReference type="Proteomes" id="UP001303564">
    <property type="component" value="Chromosome"/>
</dbReference>
<gene>
    <name evidence="2" type="ORF">BGL52_10915</name>
    <name evidence="3" type="ORF">RWA16_10695</name>
</gene>
<evidence type="ECO:0000313" key="2">
    <source>
        <dbReference type="EMBL" id="ARY92235.1"/>
    </source>
</evidence>
<keyword evidence="1" id="KW-0472">Membrane</keyword>
<dbReference type="RefSeq" id="WP_087912666.1">
    <property type="nucleotide sequence ID" value="NZ_CP017065.1"/>
</dbReference>
<evidence type="ECO:0000313" key="5">
    <source>
        <dbReference type="Proteomes" id="UP001303564"/>
    </source>
</evidence>